<dbReference type="Gene3D" id="3.30.10.10">
    <property type="entry name" value="Trypsin Inhibitor V, subunit A"/>
    <property type="match status" value="1"/>
</dbReference>
<sequence length="137" mass="13960">MSSLSSRALSSIGPRLLGAVLLPTVLLLGACKAPPMDEQDAAGAHAQKAAEEAAAPADATAGKATEAPPVGNCDAEQVQSLVGQAYTDELGGQAQQDAGAKELRVLKPTDMTTMEFVGERLNIEVDEKGVVSGVRCG</sequence>
<gene>
    <name evidence="2" type="ORF">PDM28_00680</name>
</gene>
<dbReference type="PROSITE" id="PS51257">
    <property type="entry name" value="PROKAR_LIPOPROTEIN"/>
    <property type="match status" value="1"/>
</dbReference>
<evidence type="ECO:0000256" key="1">
    <source>
        <dbReference type="SAM" id="MobiDB-lite"/>
    </source>
</evidence>
<evidence type="ECO:0000313" key="2">
    <source>
        <dbReference type="EMBL" id="WNH48883.1"/>
    </source>
</evidence>
<organism evidence="2 3">
    <name type="scientific">Stenotrophomonas aracearum</name>
    <dbReference type="NCBI Taxonomy" id="3003272"/>
    <lineage>
        <taxon>Bacteria</taxon>
        <taxon>Pseudomonadati</taxon>
        <taxon>Pseudomonadota</taxon>
        <taxon>Gammaproteobacteria</taxon>
        <taxon>Lysobacterales</taxon>
        <taxon>Lysobacteraceae</taxon>
        <taxon>Stenotrophomonas</taxon>
    </lineage>
</organism>
<dbReference type="InterPro" id="IPR021719">
    <property type="entry name" value="Prot_inh_I78"/>
</dbReference>
<accession>A0ABY9YDC6</accession>
<dbReference type="Proteomes" id="UP001305421">
    <property type="component" value="Chromosome"/>
</dbReference>
<dbReference type="Pfam" id="PF11720">
    <property type="entry name" value="Inhibitor_I78"/>
    <property type="match status" value="1"/>
</dbReference>
<name>A0ABY9YDC6_9GAMM</name>
<evidence type="ECO:0000313" key="3">
    <source>
        <dbReference type="Proteomes" id="UP001305421"/>
    </source>
</evidence>
<dbReference type="RefSeq" id="WP_102946978.1">
    <property type="nucleotide sequence ID" value="NZ_CP115543.1"/>
</dbReference>
<dbReference type="PANTHER" id="PTHR39600:SF1">
    <property type="entry name" value="PEPTIDASE INHIBITOR I78 FAMILY PROTEIN"/>
    <property type="match status" value="1"/>
</dbReference>
<dbReference type="PANTHER" id="PTHR39600">
    <property type="entry name" value="PEPTIDASE INHIBITOR I78 FAMILY PROTEIN"/>
    <property type="match status" value="1"/>
</dbReference>
<dbReference type="EMBL" id="CP115543">
    <property type="protein sequence ID" value="WNH48883.1"/>
    <property type="molecule type" value="Genomic_DNA"/>
</dbReference>
<reference evidence="2 3" key="1">
    <citation type="submission" date="2022-12" db="EMBL/GenBank/DDBJ databases">
        <title>Two new species, Stenotrophomonas aracearum and Stenotrophomonas oahuensis, isolated from Anthurium (Araceae family) in Hawaii.</title>
        <authorList>
            <person name="Chunag S.C."/>
            <person name="Dobhal S."/>
            <person name="Alvarez A."/>
            <person name="Arif M."/>
        </authorList>
    </citation>
    <scope>NUCLEOTIDE SEQUENCE [LARGE SCALE GENOMIC DNA]</scope>
    <source>
        <strain evidence="2 3">A5588</strain>
    </source>
</reference>
<keyword evidence="3" id="KW-1185">Reference proteome</keyword>
<feature type="region of interest" description="Disordered" evidence="1">
    <location>
        <begin position="37"/>
        <end position="72"/>
    </location>
</feature>
<proteinExistence type="predicted"/>
<protein>
    <submittedName>
        <fullName evidence="2">I78 family peptidase inhibitor</fullName>
    </submittedName>
</protein>
<feature type="compositionally biased region" description="Low complexity" evidence="1">
    <location>
        <begin position="41"/>
        <end position="68"/>
    </location>
</feature>